<dbReference type="EMBL" id="JABEND010000002">
    <property type="protein sequence ID" value="NNG35067.1"/>
    <property type="molecule type" value="Genomic_DNA"/>
</dbReference>
<keyword evidence="3" id="KW-1278">Translocase</keyword>
<name>A0A849A4S6_9ACTN</name>
<dbReference type="PANTHER" id="PTHR10884">
    <property type="entry name" value="NADH DEHYDROGENASE UBIQUINONE IRON-SULFUR PROTEIN 3"/>
    <property type="match status" value="1"/>
</dbReference>
<dbReference type="NCBIfam" id="NF005856">
    <property type="entry name" value="PRK07785.1"/>
    <property type="match status" value="1"/>
</dbReference>
<dbReference type="PANTHER" id="PTHR10884:SF14">
    <property type="entry name" value="NADH DEHYDROGENASE [UBIQUINONE] IRON-SULFUR PROTEIN 3, MITOCHONDRIAL"/>
    <property type="match status" value="1"/>
</dbReference>
<comment type="similarity">
    <text evidence="1 3">Belongs to the complex I 30 kDa subunit family.</text>
</comment>
<dbReference type="GO" id="GO:0050136">
    <property type="term" value="F:NADH dehydrogenase (quinone) (non-electrogenic) activity"/>
    <property type="evidence" value="ECO:0007669"/>
    <property type="project" value="UniProtKB-UniRule"/>
</dbReference>
<dbReference type="SUPFAM" id="SSF143243">
    <property type="entry name" value="Nqo5-like"/>
    <property type="match status" value="1"/>
</dbReference>
<dbReference type="NCBIfam" id="TIGR01961">
    <property type="entry name" value="NuoC_fam"/>
    <property type="match status" value="1"/>
</dbReference>
<evidence type="ECO:0000313" key="6">
    <source>
        <dbReference type="EMBL" id="NNG35067.1"/>
    </source>
</evidence>
<gene>
    <name evidence="3" type="primary">nuoC</name>
    <name evidence="6" type="ORF">HKD39_04940</name>
</gene>
<keyword evidence="2 3" id="KW-0813">Transport</keyword>
<dbReference type="InterPro" id="IPR010218">
    <property type="entry name" value="NADH_DH_suC"/>
</dbReference>
<proteinExistence type="inferred from homology"/>
<keyword evidence="3" id="KW-0874">Quinone</keyword>
<comment type="function">
    <text evidence="3">NDH-1 shuttles electrons from NADH, via FMN and iron-sulfur (Fe-S) centers, to quinones in the respiratory chain. The immediate electron acceptor for the enzyme in this species is believed to be a menaquinone. Couples the redox reaction to proton translocation (for every two electrons transferred, four hydrogen ions are translocated across the cytoplasmic membrane), and thus conserves the redox energy in a proton gradient.</text>
</comment>
<keyword evidence="3" id="KW-0520">NAD</keyword>
<evidence type="ECO:0000256" key="1">
    <source>
        <dbReference type="ARBA" id="ARBA00007569"/>
    </source>
</evidence>
<dbReference type="InterPro" id="IPR001268">
    <property type="entry name" value="NADH_UbQ_OxRdtase_30kDa_su"/>
</dbReference>
<feature type="compositionally biased region" description="Low complexity" evidence="4">
    <location>
        <begin position="34"/>
        <end position="47"/>
    </location>
</feature>
<comment type="subunit">
    <text evidence="3">NDH-1 is composed of 14 different subunits. Subunits NuoB, C, D, E, F, and G constitute the peripheral sector of the complex.</text>
</comment>
<evidence type="ECO:0000256" key="2">
    <source>
        <dbReference type="ARBA" id="ARBA00022448"/>
    </source>
</evidence>
<comment type="subcellular location">
    <subcellularLocation>
        <location evidence="3">Cell membrane</location>
        <topology evidence="3">Peripheral membrane protein</topology>
        <orientation evidence="3">Cytoplasmic side</orientation>
    </subcellularLocation>
</comment>
<feature type="region of interest" description="Disordered" evidence="4">
    <location>
        <begin position="1"/>
        <end position="92"/>
    </location>
</feature>
<dbReference type="AlphaFoldDB" id="A0A849A4S6"/>
<dbReference type="Proteomes" id="UP000562984">
    <property type="component" value="Unassembled WGS sequence"/>
</dbReference>
<evidence type="ECO:0000256" key="4">
    <source>
        <dbReference type="SAM" id="MobiDB-lite"/>
    </source>
</evidence>
<keyword evidence="3" id="KW-1003">Cell membrane</keyword>
<dbReference type="Gene3D" id="3.30.460.80">
    <property type="entry name" value="NADH:ubiquinone oxidoreductase, 30kDa subunit"/>
    <property type="match status" value="1"/>
</dbReference>
<reference evidence="6 7" key="1">
    <citation type="submission" date="2020-05" db="EMBL/GenBank/DDBJ databases">
        <title>Nakamurella sp. DB0629 isolated from air conditioner.</title>
        <authorList>
            <person name="Kim D.H."/>
            <person name="Kim D.-U."/>
        </authorList>
    </citation>
    <scope>NUCLEOTIDE SEQUENCE [LARGE SCALE GENOMIC DNA]</scope>
    <source>
        <strain evidence="6 7">DB0629</strain>
    </source>
</reference>
<dbReference type="EC" id="7.1.1.-" evidence="3"/>
<evidence type="ECO:0000259" key="5">
    <source>
        <dbReference type="Pfam" id="PF00329"/>
    </source>
</evidence>
<evidence type="ECO:0000256" key="3">
    <source>
        <dbReference type="HAMAP-Rule" id="MF_01357"/>
    </source>
</evidence>
<organism evidence="6 7">
    <name type="scientific">Nakamurella aerolata</name>
    <dbReference type="NCBI Taxonomy" id="1656892"/>
    <lineage>
        <taxon>Bacteria</taxon>
        <taxon>Bacillati</taxon>
        <taxon>Actinomycetota</taxon>
        <taxon>Actinomycetes</taxon>
        <taxon>Nakamurellales</taxon>
        <taxon>Nakamurellaceae</taxon>
        <taxon>Nakamurella</taxon>
    </lineage>
</organism>
<dbReference type="Pfam" id="PF00329">
    <property type="entry name" value="Complex1_30kDa"/>
    <property type="match status" value="1"/>
</dbReference>
<comment type="caution">
    <text evidence="6">The sequence shown here is derived from an EMBL/GenBank/DDBJ whole genome shotgun (WGS) entry which is preliminary data.</text>
</comment>
<keyword evidence="3" id="KW-0472">Membrane</keyword>
<dbReference type="GO" id="GO:0005886">
    <property type="term" value="C:plasma membrane"/>
    <property type="evidence" value="ECO:0007669"/>
    <property type="project" value="UniProtKB-SubCell"/>
</dbReference>
<protein>
    <recommendedName>
        <fullName evidence="3">NADH-quinone oxidoreductase subunit C</fullName>
        <ecNumber evidence="3">7.1.1.-</ecNumber>
    </recommendedName>
    <alternativeName>
        <fullName evidence="3">NADH dehydrogenase I subunit C</fullName>
    </alternativeName>
    <alternativeName>
        <fullName evidence="3">NDH-1 subunit C</fullName>
    </alternativeName>
</protein>
<dbReference type="InterPro" id="IPR037232">
    <property type="entry name" value="NADH_quin_OxRdtase_su_C/D-like"/>
</dbReference>
<comment type="catalytic activity">
    <reaction evidence="3">
        <text>a quinone + NADH + 5 H(+)(in) = a quinol + NAD(+) + 4 H(+)(out)</text>
        <dbReference type="Rhea" id="RHEA:57888"/>
        <dbReference type="ChEBI" id="CHEBI:15378"/>
        <dbReference type="ChEBI" id="CHEBI:24646"/>
        <dbReference type="ChEBI" id="CHEBI:57540"/>
        <dbReference type="ChEBI" id="CHEBI:57945"/>
        <dbReference type="ChEBI" id="CHEBI:132124"/>
    </reaction>
</comment>
<dbReference type="HAMAP" id="MF_01357">
    <property type="entry name" value="NDH1_NuoC"/>
    <property type="match status" value="1"/>
</dbReference>
<evidence type="ECO:0000313" key="7">
    <source>
        <dbReference type="Proteomes" id="UP000562984"/>
    </source>
</evidence>
<keyword evidence="6" id="KW-0560">Oxidoreductase</keyword>
<accession>A0A849A4S6</accession>
<feature type="domain" description="NADH:ubiquinone oxidoreductase 30kDa subunit" evidence="5">
    <location>
        <begin position="154"/>
        <end position="283"/>
    </location>
</feature>
<keyword evidence="7" id="KW-1185">Reference proteome</keyword>
<dbReference type="GO" id="GO:0008137">
    <property type="term" value="F:NADH dehydrogenase (ubiquinone) activity"/>
    <property type="evidence" value="ECO:0007669"/>
    <property type="project" value="InterPro"/>
</dbReference>
<sequence>MDSPAESPAGTTDSAEPGGDQRGAGGERAERAAESAAAAGAASGAAAPDIATPGSAPGSLAASESVTTAAPADAGPPLTLTPERHGMFGVRGSGDTSGYGLLQRAAVQPKPAERPYGGYFDEVADALVAAMAARSIDASTLELTTVANGEITFYLRPENLQAVLWAVRDEPALRFEMLSSLSGVDYGPLHGDPDPQPVPRSLHVVYELLSMTYRRRIRLEVAVAESEPYVPSAVPVYPTADWHERETYDMYGIVFTGHPALTRILMPDDWEGHPQRKSYPLGGIPVEYKGAEIPPPDERRVYS</sequence>
<dbReference type="GO" id="GO:0048038">
    <property type="term" value="F:quinone binding"/>
    <property type="evidence" value="ECO:0007669"/>
    <property type="project" value="UniProtKB-KW"/>
</dbReference>